<dbReference type="PANTHER" id="PTHR32004:SF1">
    <property type="entry name" value="TRNA LIGASE"/>
    <property type="match status" value="1"/>
</dbReference>
<dbReference type="PANTHER" id="PTHR32004">
    <property type="entry name" value="TRNA LIGASE"/>
    <property type="match status" value="1"/>
</dbReference>
<name>A0A0P1BEG5_9BASI</name>
<dbReference type="GO" id="GO:0003972">
    <property type="term" value="F:RNA ligase (ATP) activity"/>
    <property type="evidence" value="ECO:0007669"/>
    <property type="project" value="InterPro"/>
</dbReference>
<accession>A0A0P1BEG5</accession>
<organism evidence="5 6">
    <name type="scientific">Ceraceosorus bombacis</name>
    <dbReference type="NCBI Taxonomy" id="401625"/>
    <lineage>
        <taxon>Eukaryota</taxon>
        <taxon>Fungi</taxon>
        <taxon>Dikarya</taxon>
        <taxon>Basidiomycota</taxon>
        <taxon>Ustilaginomycotina</taxon>
        <taxon>Exobasidiomycetes</taxon>
        <taxon>Ceraceosorales</taxon>
        <taxon>Ceraceosoraceae</taxon>
        <taxon>Ceraceosorus</taxon>
    </lineage>
</organism>
<evidence type="ECO:0000256" key="1">
    <source>
        <dbReference type="SAM" id="MobiDB-lite"/>
    </source>
</evidence>
<dbReference type="InterPro" id="IPR019039">
    <property type="entry name" value="T4-Rnl1-like_N"/>
</dbReference>
<feature type="domain" description="T4 RNA ligase 1-like N-terminal" evidence="4">
    <location>
        <begin position="51"/>
        <end position="261"/>
    </location>
</feature>
<dbReference type="InterPro" id="IPR015966">
    <property type="entry name" value="tRNA_lig_kin_fungi"/>
</dbReference>
<evidence type="ECO:0000313" key="6">
    <source>
        <dbReference type="Proteomes" id="UP000054845"/>
    </source>
</evidence>
<dbReference type="GO" id="GO:0005524">
    <property type="term" value="F:ATP binding"/>
    <property type="evidence" value="ECO:0007669"/>
    <property type="project" value="InterPro"/>
</dbReference>
<feature type="domain" description="tRNA ligase phosphodiesterase" evidence="2">
    <location>
        <begin position="611"/>
        <end position="883"/>
    </location>
</feature>
<sequence>MHLDELENSNTKSSTPRTSECILTSWKVSEFAYRKVEVVGLKEDADIPTLARGLFTAADMEWQGKGEQKRERIVARGYDKFFNVDEMRWTKRPSLEAHSTAPYLLTFKENGCIILISALTSDQLVVCSKHSVGDRDDVELSHAKAGEAWVDRHLERVGRKRQELAKELWHRRCTAVAELCDDSFEEHVLAYAPSRTGLHLHGLNHNIVHFSTEPMDVVASFAQAWGFIPPRWKTFHSLKTLFAFTDQVSETGSWEGEAIEGDWRELTRTMIRSQKKWAQDNKFDLDDALSGKGIVASREVFLRYLNSEEGKKRLGELDPGSERKTSEGGKRSMDERPFTHTVVVPVAVPGCGKTILSIALADLLSQSVANSQPDDTSSCMKGAALDTPLRVSHVQADNMTTKKTGPAFLQAVTAELSEGKNVVIADRNNHLLKHRRELVDEVRKWEEKVHKTSLDKARGYAQEQKKRGSAAAPLAAKNDVLRDEVAAPRVRLVALPWDLDDLALNAVHRLCSDRITQRGDNHQSLRADPRGASGSSDHEDVLWKFLDDWQSFQAGPLDDAEADEADLAFDESIRMGVDVEEEGNLKQAFEAISQILGVRLGDAQLGPEGKSRRINDALKRAKEYKVDVLKPARAIHSQVARSQAPSKAPRYYGISVELNSFSALKQRLVRHAGMSALHAEALDMLEKMHRENRIVKTPHITLVHSSELHKNQGAEESAKSEAARRKWKRYEEMCSGGTGSSAGGDAADAPDSQRIGKAPPEFDIVLDRLAWQSGRAMAFGVCKTGKERVFSKDMPDFEEVQCGLRIASSVMIPEEGRGEKEDGEGRASSESTTTTTTTTIMQDWTPHVTDWTPHVTVGTANESIRPFEAHAVLREADENEKKERRREERCKVLYLGEESIRIRGRLQGMNR</sequence>
<dbReference type="STRING" id="401625.A0A0P1BEG5"/>
<feature type="compositionally biased region" description="Basic and acidic residues" evidence="1">
    <location>
        <begin position="814"/>
        <end position="827"/>
    </location>
</feature>
<dbReference type="InterPro" id="IPR027417">
    <property type="entry name" value="P-loop_NTPase"/>
</dbReference>
<proteinExistence type="predicted"/>
<evidence type="ECO:0000313" key="5">
    <source>
        <dbReference type="EMBL" id="CEH13830.1"/>
    </source>
</evidence>
<feature type="compositionally biased region" description="Low complexity" evidence="1">
    <location>
        <begin position="743"/>
        <end position="752"/>
    </location>
</feature>
<feature type="domain" description="tRNA ligase kinase" evidence="3">
    <location>
        <begin position="392"/>
        <end position="448"/>
    </location>
</feature>
<protein>
    <recommendedName>
        <fullName evidence="7">tRNA ligase</fullName>
    </recommendedName>
</protein>
<dbReference type="Pfam" id="PF09511">
    <property type="entry name" value="RNA_lig_T4_1"/>
    <property type="match status" value="1"/>
</dbReference>
<evidence type="ECO:0000259" key="3">
    <source>
        <dbReference type="Pfam" id="PF08303"/>
    </source>
</evidence>
<feature type="region of interest" description="Disordered" evidence="1">
    <location>
        <begin position="735"/>
        <end position="758"/>
    </location>
</feature>
<dbReference type="Gene3D" id="3.40.50.300">
    <property type="entry name" value="P-loop containing nucleotide triphosphate hydrolases"/>
    <property type="match status" value="1"/>
</dbReference>
<evidence type="ECO:0000259" key="2">
    <source>
        <dbReference type="Pfam" id="PF08302"/>
    </source>
</evidence>
<feature type="region of interest" description="Disordered" evidence="1">
    <location>
        <begin position="813"/>
        <end position="840"/>
    </location>
</feature>
<dbReference type="Pfam" id="PF08303">
    <property type="entry name" value="tRNA_lig_kinase"/>
    <property type="match status" value="2"/>
</dbReference>
<dbReference type="OrthoDB" id="276239at2759"/>
<reference evidence="6" key="1">
    <citation type="submission" date="2014-09" db="EMBL/GenBank/DDBJ databases">
        <authorList>
            <person name="Sharma Rahul"/>
            <person name="Thines Marco"/>
        </authorList>
    </citation>
    <scope>NUCLEOTIDE SEQUENCE [LARGE SCALE GENOMIC DNA]</scope>
</reference>
<dbReference type="GO" id="GO:0005634">
    <property type="term" value="C:nucleus"/>
    <property type="evidence" value="ECO:0007669"/>
    <property type="project" value="TreeGrafter"/>
</dbReference>
<evidence type="ECO:0008006" key="7">
    <source>
        <dbReference type="Google" id="ProtNLM"/>
    </source>
</evidence>
<feature type="domain" description="tRNA ligase kinase" evidence="3">
    <location>
        <begin position="487"/>
        <end position="574"/>
    </location>
</feature>
<dbReference type="AlphaFoldDB" id="A0A0P1BEG5"/>
<keyword evidence="6" id="KW-1185">Reference proteome</keyword>
<dbReference type="Proteomes" id="UP000054845">
    <property type="component" value="Unassembled WGS sequence"/>
</dbReference>
<dbReference type="InterPro" id="IPR015965">
    <property type="entry name" value="tRNA_lig_PDEase"/>
</dbReference>
<feature type="region of interest" description="Disordered" evidence="1">
    <location>
        <begin position="312"/>
        <end position="333"/>
    </location>
</feature>
<dbReference type="GO" id="GO:0006388">
    <property type="term" value="P:tRNA splicing, via endonucleolytic cleavage and ligation"/>
    <property type="evidence" value="ECO:0007669"/>
    <property type="project" value="InterPro"/>
</dbReference>
<evidence type="ECO:0000259" key="4">
    <source>
        <dbReference type="Pfam" id="PF09511"/>
    </source>
</evidence>
<dbReference type="Pfam" id="PF08302">
    <property type="entry name" value="tRNA_lig_CPD"/>
    <property type="match status" value="1"/>
</dbReference>
<dbReference type="EMBL" id="CCYA01000232">
    <property type="protein sequence ID" value="CEH13830.1"/>
    <property type="molecule type" value="Genomic_DNA"/>
</dbReference>